<dbReference type="CDD" id="cd24013">
    <property type="entry name" value="ASKHA_ATPase_BT3980-like"/>
    <property type="match status" value="1"/>
</dbReference>
<proteinExistence type="predicted"/>
<dbReference type="Pfam" id="PF12864">
    <property type="entry name" value="DUF3822"/>
    <property type="match status" value="1"/>
</dbReference>
<evidence type="ECO:0000313" key="1">
    <source>
        <dbReference type="EMBL" id="PWK77099.1"/>
    </source>
</evidence>
<keyword evidence="2" id="KW-1185">Reference proteome</keyword>
<comment type="caution">
    <text evidence="1">The sequence shown here is derived from an EMBL/GenBank/DDBJ whole genome shotgun (WGS) entry which is preliminary data.</text>
</comment>
<name>A0A316H7H4_9SPHI</name>
<protein>
    <submittedName>
        <fullName evidence="1">Uncharacterized protein DUF3822</fullName>
    </submittedName>
</protein>
<dbReference type="AlphaFoldDB" id="A0A316H7H4"/>
<evidence type="ECO:0000313" key="2">
    <source>
        <dbReference type="Proteomes" id="UP000245678"/>
    </source>
</evidence>
<accession>A0A316H7H4</accession>
<organism evidence="1 2">
    <name type="scientific">Mucilaginibacter oryzae</name>
    <dbReference type="NCBI Taxonomy" id="468058"/>
    <lineage>
        <taxon>Bacteria</taxon>
        <taxon>Pseudomonadati</taxon>
        <taxon>Bacteroidota</taxon>
        <taxon>Sphingobacteriia</taxon>
        <taxon>Sphingobacteriales</taxon>
        <taxon>Sphingobacteriaceae</taxon>
        <taxon>Mucilaginibacter</taxon>
    </lineage>
</organism>
<dbReference type="InterPro" id="IPR024213">
    <property type="entry name" value="DUF3822"/>
</dbReference>
<dbReference type="Gene3D" id="3.30.420.250">
    <property type="match status" value="1"/>
</dbReference>
<dbReference type="Proteomes" id="UP000245678">
    <property type="component" value="Unassembled WGS sequence"/>
</dbReference>
<reference evidence="1 2" key="1">
    <citation type="submission" date="2018-05" db="EMBL/GenBank/DDBJ databases">
        <title>Genomic Encyclopedia of Archaeal and Bacterial Type Strains, Phase II (KMG-II): from individual species to whole genera.</title>
        <authorList>
            <person name="Goeker M."/>
        </authorList>
    </citation>
    <scope>NUCLEOTIDE SEQUENCE [LARGE SCALE GENOMIC DNA]</scope>
    <source>
        <strain evidence="1 2">DSM 19975</strain>
    </source>
</reference>
<dbReference type="Gene3D" id="3.30.420.260">
    <property type="match status" value="1"/>
</dbReference>
<sequence>MSEHNYTYHDDSFSLDKTEGYTLLIQVESNTFSYAISNKGHLIAWSENHPLDELSDPQELLDLLSARYHQVILGLPAQNFTLIPKDLATVERIPHIARFLDVKAGNKVLAQALDDDNVIVYNAPGTAVDAAEEFGLRNTVFTSKGWLTAIAQNNPGSNDLYLNIENNRVEICYFAPGKLRFYNAFDFTGDDELVYYAALVAGELNLDARLTTLHLSGDVDENGSKLNRLAAFFKKAEVNTLQVLQLPKEIVPHRVLSIASLSLCASSEVA</sequence>
<dbReference type="EMBL" id="QGHA01000005">
    <property type="protein sequence ID" value="PWK77099.1"/>
    <property type="molecule type" value="Genomic_DNA"/>
</dbReference>
<gene>
    <name evidence="1" type="ORF">LX99_02909</name>
</gene>